<dbReference type="InterPro" id="IPR021471">
    <property type="entry name" value="DUF3124"/>
</dbReference>
<organism evidence="1 2">
    <name type="scientific">Marixanthomonas spongiae</name>
    <dbReference type="NCBI Taxonomy" id="2174845"/>
    <lineage>
        <taxon>Bacteria</taxon>
        <taxon>Pseudomonadati</taxon>
        <taxon>Bacteroidota</taxon>
        <taxon>Flavobacteriia</taxon>
        <taxon>Flavobacteriales</taxon>
        <taxon>Flavobacteriaceae</taxon>
        <taxon>Marixanthomonas</taxon>
    </lineage>
</organism>
<name>A0A2U0I8K5_9FLAO</name>
<dbReference type="EMBL" id="QEHR01000001">
    <property type="protein sequence ID" value="PVW17443.1"/>
    <property type="molecule type" value="Genomic_DNA"/>
</dbReference>
<evidence type="ECO:0000313" key="2">
    <source>
        <dbReference type="Proteomes" id="UP000245962"/>
    </source>
</evidence>
<reference evidence="1 2" key="1">
    <citation type="submission" date="2018-04" db="EMBL/GenBank/DDBJ databases">
        <title>Marixanthomonas spongiae HN-E44 sp. nov., isolated from a marine sponge.</title>
        <authorList>
            <person name="Luo L."/>
            <person name="Zhuang L."/>
        </authorList>
    </citation>
    <scope>NUCLEOTIDE SEQUENCE [LARGE SCALE GENOMIC DNA]</scope>
    <source>
        <strain evidence="1 2">HN-E44</strain>
    </source>
</reference>
<evidence type="ECO:0000313" key="1">
    <source>
        <dbReference type="EMBL" id="PVW17443.1"/>
    </source>
</evidence>
<gene>
    <name evidence="1" type="ORF">DDV96_01205</name>
</gene>
<dbReference type="Pfam" id="PF11322">
    <property type="entry name" value="DUF3124"/>
    <property type="match status" value="1"/>
</dbReference>
<dbReference type="PROSITE" id="PS51257">
    <property type="entry name" value="PROKAR_LIPOPROTEIN"/>
    <property type="match status" value="1"/>
</dbReference>
<protein>
    <recommendedName>
        <fullName evidence="3">DUF3124 domain-containing protein</fullName>
    </recommendedName>
</protein>
<accession>A0A2U0I8K5</accession>
<proteinExistence type="predicted"/>
<keyword evidence="2" id="KW-1185">Reference proteome</keyword>
<dbReference type="Proteomes" id="UP000245962">
    <property type="component" value="Unassembled WGS sequence"/>
</dbReference>
<dbReference type="OrthoDB" id="283474at2"/>
<dbReference type="AlphaFoldDB" id="A0A2U0I8K5"/>
<evidence type="ECO:0008006" key="3">
    <source>
        <dbReference type="Google" id="ProtNLM"/>
    </source>
</evidence>
<sequence>MKYLSLLALIVVLTSCEDPLKKEKIGKDLTHDWESREIDLTTPDSLLTKGSTYLPIYSEIYQQNRSFTFNLTATVSIRNISLQDTIYIYKADYYNTYGKLIRQYLDHPVYLQPMETIEIVVEEEDEDGGTGANFIFDWATQKNTAEPFFEAVMISTAGQQGLSFTTRGIRKE</sequence>
<dbReference type="RefSeq" id="WP_116693186.1">
    <property type="nucleotide sequence ID" value="NZ_QEHR01000001.1"/>
</dbReference>
<comment type="caution">
    <text evidence="1">The sequence shown here is derived from an EMBL/GenBank/DDBJ whole genome shotgun (WGS) entry which is preliminary data.</text>
</comment>